<reference evidence="2 3" key="1">
    <citation type="submission" date="2018-09" db="EMBL/GenBank/DDBJ databases">
        <title>YIM PH21274 draft genome.</title>
        <authorList>
            <person name="Miao C."/>
        </authorList>
    </citation>
    <scope>NUCLEOTIDE SEQUENCE [LARGE SCALE GENOMIC DNA]</scope>
    <source>
        <strain evidence="2 3">YIM PH 21724</strain>
    </source>
</reference>
<dbReference type="Gene3D" id="2.60.120.10">
    <property type="entry name" value="Jelly Rolls"/>
    <property type="match status" value="1"/>
</dbReference>
<dbReference type="InterPro" id="IPR014710">
    <property type="entry name" value="RmlC-like_jellyroll"/>
</dbReference>
<protein>
    <submittedName>
        <fullName evidence="2">Cupin domain-containing protein</fullName>
    </submittedName>
</protein>
<dbReference type="PANTHER" id="PTHR36440">
    <property type="entry name" value="PUTATIVE (AFU_ORTHOLOGUE AFUA_8G07350)-RELATED"/>
    <property type="match status" value="1"/>
</dbReference>
<sequence>MKPMTKPFIIQERDVEAVRLPGDGAFWLLEDSERTNGLFGANRLLLQAGADGTRPHHHTLSTEFFYILDGTMEFLVDGQRHRVDKGGLVVVPPNVVHAFGASADGPAEFFAVLTPGIVRFEYFRQLGRIARGEAGWDSMDDLHDTYDVHFDGEPDWR</sequence>
<dbReference type="AlphaFoldDB" id="A0A3A4KEE7"/>
<feature type="domain" description="Cupin type-2" evidence="1">
    <location>
        <begin position="45"/>
        <end position="112"/>
    </location>
</feature>
<keyword evidence="3" id="KW-1185">Reference proteome</keyword>
<organism evidence="2 3">
    <name type="scientific">Nocardia panacis</name>
    <dbReference type="NCBI Taxonomy" id="2340916"/>
    <lineage>
        <taxon>Bacteria</taxon>
        <taxon>Bacillati</taxon>
        <taxon>Actinomycetota</taxon>
        <taxon>Actinomycetes</taxon>
        <taxon>Mycobacteriales</taxon>
        <taxon>Nocardiaceae</taxon>
        <taxon>Nocardia</taxon>
    </lineage>
</organism>
<name>A0A3A4KEE7_9NOCA</name>
<dbReference type="InterPro" id="IPR053146">
    <property type="entry name" value="QDO-like"/>
</dbReference>
<dbReference type="InterPro" id="IPR011051">
    <property type="entry name" value="RmlC_Cupin_sf"/>
</dbReference>
<proteinExistence type="predicted"/>
<dbReference type="InterPro" id="IPR013096">
    <property type="entry name" value="Cupin_2"/>
</dbReference>
<comment type="caution">
    <text evidence="2">The sequence shown here is derived from an EMBL/GenBank/DDBJ whole genome shotgun (WGS) entry which is preliminary data.</text>
</comment>
<dbReference type="Proteomes" id="UP000266677">
    <property type="component" value="Unassembled WGS sequence"/>
</dbReference>
<evidence type="ECO:0000313" key="3">
    <source>
        <dbReference type="Proteomes" id="UP000266677"/>
    </source>
</evidence>
<evidence type="ECO:0000259" key="1">
    <source>
        <dbReference type="Pfam" id="PF07883"/>
    </source>
</evidence>
<dbReference type="SUPFAM" id="SSF51182">
    <property type="entry name" value="RmlC-like cupins"/>
    <property type="match status" value="1"/>
</dbReference>
<dbReference type="EMBL" id="QZFU01000016">
    <property type="protein sequence ID" value="RJO77081.1"/>
    <property type="molecule type" value="Genomic_DNA"/>
</dbReference>
<gene>
    <name evidence="2" type="ORF">D5S18_12970</name>
</gene>
<accession>A0A3A4KEE7</accession>
<evidence type="ECO:0000313" key="2">
    <source>
        <dbReference type="EMBL" id="RJO77081.1"/>
    </source>
</evidence>
<dbReference type="Pfam" id="PF07883">
    <property type="entry name" value="Cupin_2"/>
    <property type="match status" value="1"/>
</dbReference>
<dbReference type="PANTHER" id="PTHR36440:SF1">
    <property type="entry name" value="PUTATIVE (AFU_ORTHOLOGUE AFUA_8G07350)-RELATED"/>
    <property type="match status" value="1"/>
</dbReference>